<dbReference type="PANTHER" id="PTHR48040">
    <property type="entry name" value="PLEIOTROPIC DRUG RESISTANCE PROTEIN 1-LIKE ISOFORM X1"/>
    <property type="match status" value="1"/>
</dbReference>
<evidence type="ECO:0000256" key="1">
    <source>
        <dbReference type="SAM" id="MobiDB-lite"/>
    </source>
</evidence>
<accession>A0A5P1EZ53</accession>
<dbReference type="EMBL" id="CM007384">
    <property type="protein sequence ID" value="ONK71232.1"/>
    <property type="molecule type" value="Genomic_DNA"/>
</dbReference>
<feature type="compositionally biased region" description="Low complexity" evidence="1">
    <location>
        <begin position="12"/>
        <end position="22"/>
    </location>
</feature>
<evidence type="ECO:0008006" key="4">
    <source>
        <dbReference type="Google" id="ProtNLM"/>
    </source>
</evidence>
<dbReference type="PANTHER" id="PTHR48040:SF13">
    <property type="entry name" value="ABC TRANSPORTER G FAMILY MEMBER 31"/>
    <property type="match status" value="1"/>
</dbReference>
<dbReference type="Proteomes" id="UP000243459">
    <property type="component" value="Chromosome 4"/>
</dbReference>
<reference evidence="3" key="1">
    <citation type="journal article" date="2017" name="Nat. Commun.">
        <title>The asparagus genome sheds light on the origin and evolution of a young Y chromosome.</title>
        <authorList>
            <person name="Harkess A."/>
            <person name="Zhou J."/>
            <person name="Xu C."/>
            <person name="Bowers J.E."/>
            <person name="Van der Hulst R."/>
            <person name="Ayyampalayam S."/>
            <person name="Mercati F."/>
            <person name="Riccardi P."/>
            <person name="McKain M.R."/>
            <person name="Kakrana A."/>
            <person name="Tang H."/>
            <person name="Ray J."/>
            <person name="Groenendijk J."/>
            <person name="Arikit S."/>
            <person name="Mathioni S.M."/>
            <person name="Nakano M."/>
            <person name="Shan H."/>
            <person name="Telgmann-Rauber A."/>
            <person name="Kanno A."/>
            <person name="Yue Z."/>
            <person name="Chen H."/>
            <person name="Li W."/>
            <person name="Chen Y."/>
            <person name="Xu X."/>
            <person name="Zhang Y."/>
            <person name="Luo S."/>
            <person name="Chen H."/>
            <person name="Gao J."/>
            <person name="Mao Z."/>
            <person name="Pires J.C."/>
            <person name="Luo M."/>
            <person name="Kudrna D."/>
            <person name="Wing R.A."/>
            <person name="Meyers B.C."/>
            <person name="Yi K."/>
            <person name="Kong H."/>
            <person name="Lavrijsen P."/>
            <person name="Sunseri F."/>
            <person name="Falavigna A."/>
            <person name="Ye Y."/>
            <person name="Leebens-Mack J.H."/>
            <person name="Chen G."/>
        </authorList>
    </citation>
    <scope>NUCLEOTIDE SEQUENCE [LARGE SCALE GENOMIC DNA]</scope>
    <source>
        <strain evidence="3">cv. DH0086</strain>
    </source>
</reference>
<name>A0A5P1EZ53_ASPOF</name>
<gene>
    <name evidence="2" type="ORF">A4U43_C04F6250</name>
</gene>
<sequence length="232" mass="26666">MPLPLSSDDIIGSTSSRRGWSRGMLPRTATDVFRRYSDDDDEEEGNLKWAVLEKLPTYDRMRKGNLRKEVENGKIGSVEIDSQNPGVSERKLLVEKILKVVEVDNEHFLPRLKSRIDQAGPELPMVEVRFEDLCVEADACVTERHIEYHKGECRNGVHCPAECYLYVDFVPDVWIWLGGREVLLVPLILLYVLYLHTVWYHGGCTHISSWSLFAGFMVPRPVETWPAILPER</sequence>
<keyword evidence="3" id="KW-1185">Reference proteome</keyword>
<feature type="region of interest" description="Disordered" evidence="1">
    <location>
        <begin position="1"/>
        <end position="22"/>
    </location>
</feature>
<proteinExistence type="predicted"/>
<protein>
    <recommendedName>
        <fullName evidence="4">ABC-transporter N-terminal domain-containing protein</fullName>
    </recommendedName>
</protein>
<evidence type="ECO:0000313" key="2">
    <source>
        <dbReference type="EMBL" id="ONK71232.1"/>
    </source>
</evidence>
<evidence type="ECO:0000313" key="3">
    <source>
        <dbReference type="Proteomes" id="UP000243459"/>
    </source>
</evidence>
<dbReference type="Gramene" id="ONK71232">
    <property type="protein sequence ID" value="ONK71232"/>
    <property type="gene ID" value="A4U43_C04F6250"/>
</dbReference>
<organism evidence="2 3">
    <name type="scientific">Asparagus officinalis</name>
    <name type="common">Garden asparagus</name>
    <dbReference type="NCBI Taxonomy" id="4686"/>
    <lineage>
        <taxon>Eukaryota</taxon>
        <taxon>Viridiplantae</taxon>
        <taxon>Streptophyta</taxon>
        <taxon>Embryophyta</taxon>
        <taxon>Tracheophyta</taxon>
        <taxon>Spermatophyta</taxon>
        <taxon>Magnoliopsida</taxon>
        <taxon>Liliopsida</taxon>
        <taxon>Asparagales</taxon>
        <taxon>Asparagaceae</taxon>
        <taxon>Asparagoideae</taxon>
        <taxon>Asparagus</taxon>
    </lineage>
</organism>
<dbReference type="AlphaFoldDB" id="A0A5P1EZ53"/>